<feature type="signal peptide" evidence="1">
    <location>
        <begin position="1"/>
        <end position="22"/>
    </location>
</feature>
<accession>A0A844DGJ5</accession>
<comment type="caution">
    <text evidence="2">The sequence shown here is derived from an EMBL/GenBank/DDBJ whole genome shotgun (WGS) entry which is preliminary data.</text>
</comment>
<organism evidence="2 3">
    <name type="scientific">Duganella aquatilis</name>
    <dbReference type="NCBI Taxonomy" id="2666082"/>
    <lineage>
        <taxon>Bacteria</taxon>
        <taxon>Pseudomonadati</taxon>
        <taxon>Pseudomonadota</taxon>
        <taxon>Betaproteobacteria</taxon>
        <taxon>Burkholderiales</taxon>
        <taxon>Oxalobacteraceae</taxon>
        <taxon>Telluria group</taxon>
        <taxon>Duganella</taxon>
    </lineage>
</organism>
<evidence type="ECO:0000313" key="3">
    <source>
        <dbReference type="Proteomes" id="UP000439986"/>
    </source>
</evidence>
<keyword evidence="3" id="KW-1185">Reference proteome</keyword>
<keyword evidence="2" id="KW-0966">Cell projection</keyword>
<evidence type="ECO:0000256" key="1">
    <source>
        <dbReference type="SAM" id="SignalP"/>
    </source>
</evidence>
<evidence type="ECO:0000313" key="2">
    <source>
        <dbReference type="EMBL" id="MRW88356.1"/>
    </source>
</evidence>
<dbReference type="Proteomes" id="UP000439986">
    <property type="component" value="Unassembled WGS sequence"/>
</dbReference>
<protein>
    <submittedName>
        <fullName evidence="2">Flagellar biosynthetic protein FliO</fullName>
    </submittedName>
</protein>
<keyword evidence="2" id="KW-0282">Flagellum</keyword>
<reference evidence="2 3" key="1">
    <citation type="submission" date="2019-11" db="EMBL/GenBank/DDBJ databases">
        <title>Novel species isolated from a subtropical stream in China.</title>
        <authorList>
            <person name="Lu H."/>
        </authorList>
    </citation>
    <scope>NUCLEOTIDE SEQUENCE [LARGE SCALE GENOMIC DNA]</scope>
    <source>
        <strain evidence="2 3">FT26W</strain>
    </source>
</reference>
<feature type="non-terminal residue" evidence="2">
    <location>
        <position position="43"/>
    </location>
</feature>
<name>A0A844DGJ5_9BURK</name>
<keyword evidence="2" id="KW-0969">Cilium</keyword>
<keyword evidence="1" id="KW-0732">Signal</keyword>
<sequence>MKHGLISTLMIAAALAAAPAMAQRTVSGTIGGAHAATPPAAEP</sequence>
<proteinExistence type="predicted"/>
<gene>
    <name evidence="2" type="ORF">GJ698_30190</name>
</gene>
<dbReference type="EMBL" id="WKJL01000061">
    <property type="protein sequence ID" value="MRW88356.1"/>
    <property type="molecule type" value="Genomic_DNA"/>
</dbReference>
<dbReference type="AlphaFoldDB" id="A0A844DGJ5"/>
<feature type="chain" id="PRO_5032816790" evidence="1">
    <location>
        <begin position="23"/>
        <end position="43"/>
    </location>
</feature>